<organism evidence="10 11">
    <name type="scientific">Volvox africanus</name>
    <dbReference type="NCBI Taxonomy" id="51714"/>
    <lineage>
        <taxon>Eukaryota</taxon>
        <taxon>Viridiplantae</taxon>
        <taxon>Chlorophyta</taxon>
        <taxon>core chlorophytes</taxon>
        <taxon>Chlorophyceae</taxon>
        <taxon>CS clade</taxon>
        <taxon>Chlamydomonadales</taxon>
        <taxon>Volvocaceae</taxon>
        <taxon>Volvox</taxon>
    </lineage>
</organism>
<dbReference type="InterPro" id="IPR057246">
    <property type="entry name" value="CARBOXYPEPT_ZN_1"/>
</dbReference>
<dbReference type="SUPFAM" id="SSF53187">
    <property type="entry name" value="Zn-dependent exopeptidases"/>
    <property type="match status" value="1"/>
</dbReference>
<comment type="cofactor">
    <cofactor evidence="1">
        <name>Zn(2+)</name>
        <dbReference type="ChEBI" id="CHEBI:29105"/>
    </cofactor>
</comment>
<evidence type="ECO:0000259" key="9">
    <source>
        <dbReference type="PROSITE" id="PS52035"/>
    </source>
</evidence>
<comment type="caution">
    <text evidence="10">The sequence shown here is derived from an EMBL/GenBank/DDBJ whole genome shotgun (WGS) entry which is preliminary data.</text>
</comment>
<reference evidence="10 11" key="1">
    <citation type="journal article" date="2023" name="IScience">
        <title>Expanded male sex-determining region conserved during the evolution of homothallism in the green alga Volvox.</title>
        <authorList>
            <person name="Yamamoto K."/>
            <person name="Matsuzaki R."/>
            <person name="Mahakham W."/>
            <person name="Heman W."/>
            <person name="Sekimoto H."/>
            <person name="Kawachi M."/>
            <person name="Minakuchi Y."/>
            <person name="Toyoda A."/>
            <person name="Nozaki H."/>
        </authorList>
    </citation>
    <scope>NUCLEOTIDE SEQUENCE [LARGE SCALE GENOMIC DNA]</scope>
    <source>
        <strain evidence="10 11">NIES-4468</strain>
    </source>
</reference>
<accession>A0ABQ5SBV1</accession>
<evidence type="ECO:0000256" key="6">
    <source>
        <dbReference type="SAM" id="MobiDB-lite"/>
    </source>
</evidence>
<dbReference type="Proteomes" id="UP001165090">
    <property type="component" value="Unassembled WGS sequence"/>
</dbReference>
<feature type="transmembrane region" description="Helical" evidence="7">
    <location>
        <begin position="777"/>
        <end position="797"/>
    </location>
</feature>
<keyword evidence="7" id="KW-0812">Transmembrane</keyword>
<dbReference type="EMBL" id="BSDZ01000078">
    <property type="protein sequence ID" value="GLI67422.1"/>
    <property type="molecule type" value="Genomic_DNA"/>
</dbReference>
<gene>
    <name evidence="10" type="ORF">VaNZ11_011618</name>
</gene>
<feature type="signal peptide" evidence="8">
    <location>
        <begin position="1"/>
        <end position="24"/>
    </location>
</feature>
<keyword evidence="7" id="KW-0472">Membrane</keyword>
<dbReference type="InterPro" id="IPR034269">
    <property type="entry name" value="At5g42320_M14_CPD"/>
</dbReference>
<feature type="compositionally biased region" description="Low complexity" evidence="6">
    <location>
        <begin position="419"/>
        <end position="431"/>
    </location>
</feature>
<evidence type="ECO:0000256" key="3">
    <source>
        <dbReference type="ARBA" id="ARBA00022723"/>
    </source>
</evidence>
<dbReference type="PROSITE" id="PS00132">
    <property type="entry name" value="CARBOXYPEPT_ZN_1"/>
    <property type="match status" value="1"/>
</dbReference>
<dbReference type="Gene3D" id="3.40.630.10">
    <property type="entry name" value="Zn peptidases"/>
    <property type="match status" value="1"/>
</dbReference>
<comment type="similarity">
    <text evidence="2 5">Belongs to the peptidase M14 family.</text>
</comment>
<protein>
    <recommendedName>
        <fullName evidence="9">Peptidase M14 domain-containing protein</fullName>
    </recommendedName>
</protein>
<feature type="chain" id="PRO_5045593757" description="Peptidase M14 domain-containing protein" evidence="8">
    <location>
        <begin position="25"/>
        <end position="818"/>
    </location>
</feature>
<evidence type="ECO:0000256" key="4">
    <source>
        <dbReference type="ARBA" id="ARBA00022833"/>
    </source>
</evidence>
<dbReference type="CDD" id="cd06227">
    <property type="entry name" value="M14-CPA-like"/>
    <property type="match status" value="1"/>
</dbReference>
<dbReference type="Pfam" id="PF00246">
    <property type="entry name" value="Peptidase_M14"/>
    <property type="match status" value="1"/>
</dbReference>
<keyword evidence="8" id="KW-0732">Signal</keyword>
<dbReference type="PANTHER" id="PTHR11705:SF119">
    <property type="entry name" value="OS02G0119300 PROTEIN"/>
    <property type="match status" value="1"/>
</dbReference>
<evidence type="ECO:0000256" key="8">
    <source>
        <dbReference type="SAM" id="SignalP"/>
    </source>
</evidence>
<evidence type="ECO:0000256" key="2">
    <source>
        <dbReference type="ARBA" id="ARBA00005988"/>
    </source>
</evidence>
<evidence type="ECO:0000256" key="1">
    <source>
        <dbReference type="ARBA" id="ARBA00001947"/>
    </source>
</evidence>
<dbReference type="InterPro" id="IPR000834">
    <property type="entry name" value="Peptidase_M14"/>
</dbReference>
<evidence type="ECO:0000313" key="11">
    <source>
        <dbReference type="Proteomes" id="UP001165090"/>
    </source>
</evidence>
<evidence type="ECO:0000256" key="5">
    <source>
        <dbReference type="PROSITE-ProRule" id="PRU01379"/>
    </source>
</evidence>
<proteinExistence type="inferred from homology"/>
<dbReference type="SMART" id="SM00631">
    <property type="entry name" value="Zn_pept"/>
    <property type="match status" value="1"/>
</dbReference>
<feature type="domain" description="Peptidase M14" evidence="9">
    <location>
        <begin position="25"/>
        <end position="342"/>
    </location>
</feature>
<name>A0ABQ5SBV1_9CHLO</name>
<feature type="compositionally biased region" description="Low complexity" evidence="6">
    <location>
        <begin position="493"/>
        <end position="522"/>
    </location>
</feature>
<sequence>MSFLKAQAALAFLLIVARATTAHGQYSTLGDLLHWYAHSAQAHPSLARYTELKEPGFEHTMLPLATFTDHSDEARIRTKPSVLLVFGEHAREIITCEVGLWFSRVLVGDTAEIFSWAEWPEAFKPLRISPENIASTVQGWIRRILDNLVVKVLPVENVDGRQAWEAGNLCLRKTSKGVDLNRNYPFAFAAEPHHSEMYGGPHPFSEAQSRLIARIALDGGRVPKAYINVHSGEWAVYSGWDSKAAVGPGLPEDLSDLLIRSGDVCRCQAGPAGAVSNYLAFGTGMDFMYTQLGVPYALTYEVYGHGYGGLVPDDPGRIPEGTHNKPLNEYPYVTDGGIARSVPRVEDILQPLQHHQQHQHHHALDAYNLNLHEHRNAARQHQNRRQDRNRMSRAFASKLRRSADERVTEVEDLPGSRGGASAAAEEGAGANVAGGGKRQMAKGSGGFSGWWMDAASRVRKMMLGGGMTDAGGGVAAVEVTTTASGGGNDGRTLLQASSSAESSSSSVLSSSKFTSSPLSLPGSLGGRSMRRLAAAMKSGDGSNHAVTVPAANDVSTLASGAAASGAALGAARMARDLQADLSSFSGPDGPVVAMVRSQPGFHQGCFDMFNPPPGPAYRDVISRWVVILLMTLDHVADPSNPKPSPHPLPGTVLGGSGVGPWDVAGKGAESTAFSRRRLLEASTNTELLDDRSVGLGTGIDSDLAAKPEAGTKLTDTNEDVLGASQGMAAGEVPVISTEKAGNTRVGAGRDSYGSVDFDQRAQAAVYEVDPVMRQHSLVVFVALCCLGVVFVPWFLFVSNQITRPLPPSSRRSRQSLTL</sequence>
<evidence type="ECO:0000313" key="10">
    <source>
        <dbReference type="EMBL" id="GLI67422.1"/>
    </source>
</evidence>
<keyword evidence="4" id="KW-0862">Zinc</keyword>
<keyword evidence="7" id="KW-1133">Transmembrane helix</keyword>
<feature type="region of interest" description="Disordered" evidence="6">
    <location>
        <begin position="482"/>
        <end position="525"/>
    </location>
</feature>
<keyword evidence="11" id="KW-1185">Reference proteome</keyword>
<dbReference type="PROSITE" id="PS52035">
    <property type="entry name" value="PEPTIDASE_M14"/>
    <property type="match status" value="1"/>
</dbReference>
<feature type="region of interest" description="Disordered" evidence="6">
    <location>
        <begin position="397"/>
        <end position="438"/>
    </location>
</feature>
<evidence type="ECO:0000256" key="7">
    <source>
        <dbReference type="SAM" id="Phobius"/>
    </source>
</evidence>
<dbReference type="PANTHER" id="PTHR11705">
    <property type="entry name" value="PROTEASE FAMILY M14 CARBOXYPEPTIDASE A,B"/>
    <property type="match status" value="1"/>
</dbReference>
<feature type="active site" description="Proton donor/acceptor" evidence="5">
    <location>
        <position position="301"/>
    </location>
</feature>
<keyword evidence="3" id="KW-0479">Metal-binding</keyword>